<name>A0AAP0B6U7_9ASPA</name>
<comment type="caution">
    <text evidence="26">The sequence shown here is derived from an EMBL/GenBank/DDBJ whole genome shotgun (WGS) entry which is preliminary data.</text>
</comment>
<evidence type="ECO:0000256" key="7">
    <source>
        <dbReference type="ARBA" id="ARBA00022734"/>
    </source>
</evidence>
<reference evidence="26 27" key="1">
    <citation type="journal article" date="2022" name="Nat. Plants">
        <title>Genomes of leafy and leafless Platanthera orchids illuminate the evolution of mycoheterotrophy.</title>
        <authorList>
            <person name="Li M.H."/>
            <person name="Liu K.W."/>
            <person name="Li Z."/>
            <person name="Lu H.C."/>
            <person name="Ye Q.L."/>
            <person name="Zhang D."/>
            <person name="Wang J.Y."/>
            <person name="Li Y.F."/>
            <person name="Zhong Z.M."/>
            <person name="Liu X."/>
            <person name="Yu X."/>
            <person name="Liu D.K."/>
            <person name="Tu X.D."/>
            <person name="Liu B."/>
            <person name="Hao Y."/>
            <person name="Liao X.Y."/>
            <person name="Jiang Y.T."/>
            <person name="Sun W.H."/>
            <person name="Chen J."/>
            <person name="Chen Y.Q."/>
            <person name="Ai Y."/>
            <person name="Zhai J.W."/>
            <person name="Wu S.S."/>
            <person name="Zhou Z."/>
            <person name="Hsiao Y.Y."/>
            <person name="Wu W.L."/>
            <person name="Chen Y.Y."/>
            <person name="Lin Y.F."/>
            <person name="Hsu J.L."/>
            <person name="Li C.Y."/>
            <person name="Wang Z.W."/>
            <person name="Zhao X."/>
            <person name="Zhong W.Y."/>
            <person name="Ma X.K."/>
            <person name="Ma L."/>
            <person name="Huang J."/>
            <person name="Chen G.Z."/>
            <person name="Huang M.Z."/>
            <person name="Huang L."/>
            <person name="Peng D.H."/>
            <person name="Luo Y.B."/>
            <person name="Zou S.Q."/>
            <person name="Chen S.P."/>
            <person name="Lan S."/>
            <person name="Tsai W.C."/>
            <person name="Van de Peer Y."/>
            <person name="Liu Z.J."/>
        </authorList>
    </citation>
    <scope>NUCLEOTIDE SEQUENCE [LARGE SCALE GENOMIC DNA]</scope>
    <source>
        <strain evidence="26">Lor287</strain>
    </source>
</reference>
<dbReference type="InterPro" id="IPR051343">
    <property type="entry name" value="G-type_lectin_kinases/EP1-like"/>
</dbReference>
<dbReference type="InterPro" id="IPR003609">
    <property type="entry name" value="Pan_app"/>
</dbReference>
<dbReference type="SUPFAM" id="SSF51110">
    <property type="entry name" value="alpha-D-mannose-specific plant lectins"/>
    <property type="match status" value="1"/>
</dbReference>
<dbReference type="Gene3D" id="3.50.4.10">
    <property type="entry name" value="Hepatocyte Growth Factor"/>
    <property type="match status" value="1"/>
</dbReference>
<dbReference type="SMART" id="SM00108">
    <property type="entry name" value="B_lectin"/>
    <property type="match status" value="1"/>
</dbReference>
<dbReference type="CDD" id="cd00028">
    <property type="entry name" value="B_lectin"/>
    <property type="match status" value="1"/>
</dbReference>
<dbReference type="PANTHER" id="PTHR47976:SF60">
    <property type="entry name" value="RECEPTOR-LIKE SERINE_THREONINE-PROTEIN KINASE"/>
    <property type="match status" value="1"/>
</dbReference>
<dbReference type="GO" id="GO:0004674">
    <property type="term" value="F:protein serine/threonine kinase activity"/>
    <property type="evidence" value="ECO:0007669"/>
    <property type="project" value="UniProtKB-KW"/>
</dbReference>
<dbReference type="GO" id="GO:0030246">
    <property type="term" value="F:carbohydrate binding"/>
    <property type="evidence" value="ECO:0007669"/>
    <property type="project" value="UniProtKB-KW"/>
</dbReference>
<dbReference type="InterPro" id="IPR000719">
    <property type="entry name" value="Prot_kinase_dom"/>
</dbReference>
<feature type="domain" description="Apple" evidence="25">
    <location>
        <begin position="337"/>
        <end position="432"/>
    </location>
</feature>
<comment type="similarity">
    <text evidence="18">Belongs to the protein kinase superfamily. Ser/Thr protein kinase family.</text>
</comment>
<keyword evidence="8 18" id="KW-0547">Nucleotide-binding</keyword>
<feature type="chain" id="PRO_5042963186" description="Receptor-like serine/threonine-protein kinase" evidence="22">
    <location>
        <begin position="32"/>
        <end position="893"/>
    </location>
</feature>
<evidence type="ECO:0000259" key="25">
    <source>
        <dbReference type="PROSITE" id="PS50948"/>
    </source>
</evidence>
<keyword evidence="4 18" id="KW-0808">Transferase</keyword>
<keyword evidence="3" id="KW-0245">EGF-like domain</keyword>
<dbReference type="PROSITE" id="PS00107">
    <property type="entry name" value="PROTEIN_KINASE_ATP"/>
    <property type="match status" value="1"/>
</dbReference>
<evidence type="ECO:0000256" key="10">
    <source>
        <dbReference type="ARBA" id="ARBA00022840"/>
    </source>
</evidence>
<comment type="subcellular location">
    <subcellularLocation>
        <location evidence="1">Membrane</location>
        <topology evidence="1">Single-pass membrane protein</topology>
    </subcellularLocation>
</comment>
<dbReference type="InterPro" id="IPR011009">
    <property type="entry name" value="Kinase-like_dom_sf"/>
</dbReference>
<dbReference type="PIRSF" id="PIRSF000641">
    <property type="entry name" value="SRK"/>
    <property type="match status" value="1"/>
</dbReference>
<dbReference type="CDD" id="cd14066">
    <property type="entry name" value="STKc_IRAK"/>
    <property type="match status" value="1"/>
</dbReference>
<evidence type="ECO:0000256" key="20">
    <source>
        <dbReference type="SAM" id="MobiDB-lite"/>
    </source>
</evidence>
<protein>
    <recommendedName>
        <fullName evidence="18">Receptor-like serine/threonine-protein kinase</fullName>
        <ecNumber evidence="18">2.7.11.1</ecNumber>
    </recommendedName>
</protein>
<feature type="binding site" evidence="19">
    <location>
        <position position="577"/>
    </location>
    <ligand>
        <name>ATP</name>
        <dbReference type="ChEBI" id="CHEBI:30616"/>
    </ligand>
</feature>
<dbReference type="SUPFAM" id="SSF56112">
    <property type="entry name" value="Protein kinase-like (PK-like)"/>
    <property type="match status" value="1"/>
</dbReference>
<comment type="catalytic activity">
    <reaction evidence="17 18">
        <text>L-seryl-[protein] + ATP = O-phospho-L-seryl-[protein] + ADP + H(+)</text>
        <dbReference type="Rhea" id="RHEA:17989"/>
        <dbReference type="Rhea" id="RHEA-COMP:9863"/>
        <dbReference type="Rhea" id="RHEA-COMP:11604"/>
        <dbReference type="ChEBI" id="CHEBI:15378"/>
        <dbReference type="ChEBI" id="CHEBI:29999"/>
        <dbReference type="ChEBI" id="CHEBI:30616"/>
        <dbReference type="ChEBI" id="CHEBI:83421"/>
        <dbReference type="ChEBI" id="CHEBI:456216"/>
        <dbReference type="EC" id="2.7.11.1"/>
    </reaction>
</comment>
<comment type="catalytic activity">
    <reaction evidence="16 18">
        <text>L-threonyl-[protein] + ATP = O-phospho-L-threonyl-[protein] + ADP + H(+)</text>
        <dbReference type="Rhea" id="RHEA:46608"/>
        <dbReference type="Rhea" id="RHEA-COMP:11060"/>
        <dbReference type="Rhea" id="RHEA-COMP:11605"/>
        <dbReference type="ChEBI" id="CHEBI:15378"/>
        <dbReference type="ChEBI" id="CHEBI:30013"/>
        <dbReference type="ChEBI" id="CHEBI:30616"/>
        <dbReference type="ChEBI" id="CHEBI:61977"/>
        <dbReference type="ChEBI" id="CHEBI:456216"/>
        <dbReference type="EC" id="2.7.11.1"/>
    </reaction>
</comment>
<evidence type="ECO:0000256" key="12">
    <source>
        <dbReference type="ARBA" id="ARBA00023136"/>
    </source>
</evidence>
<evidence type="ECO:0000256" key="3">
    <source>
        <dbReference type="ARBA" id="ARBA00022536"/>
    </source>
</evidence>
<evidence type="ECO:0000256" key="1">
    <source>
        <dbReference type="ARBA" id="ARBA00004167"/>
    </source>
</evidence>
<evidence type="ECO:0000256" key="19">
    <source>
        <dbReference type="PROSITE-ProRule" id="PRU10141"/>
    </source>
</evidence>
<dbReference type="Proteomes" id="UP001418222">
    <property type="component" value="Unassembled WGS sequence"/>
</dbReference>
<evidence type="ECO:0000256" key="17">
    <source>
        <dbReference type="ARBA" id="ARBA00048679"/>
    </source>
</evidence>
<dbReference type="Gene3D" id="2.90.10.10">
    <property type="entry name" value="Bulb-type lectin domain"/>
    <property type="match status" value="1"/>
</dbReference>
<evidence type="ECO:0000256" key="13">
    <source>
        <dbReference type="ARBA" id="ARBA00023157"/>
    </source>
</evidence>
<evidence type="ECO:0000256" key="6">
    <source>
        <dbReference type="ARBA" id="ARBA00022729"/>
    </source>
</evidence>
<dbReference type="PANTHER" id="PTHR47976">
    <property type="entry name" value="G-TYPE LECTIN S-RECEPTOR-LIKE SERINE/THREONINE-PROTEIN KINASE SD2-5"/>
    <property type="match status" value="1"/>
</dbReference>
<evidence type="ECO:0000256" key="8">
    <source>
        <dbReference type="ARBA" id="ARBA00022741"/>
    </source>
</evidence>
<dbReference type="InterPro" id="IPR008271">
    <property type="entry name" value="Ser/Thr_kinase_AS"/>
</dbReference>
<evidence type="ECO:0000256" key="14">
    <source>
        <dbReference type="ARBA" id="ARBA00023170"/>
    </source>
</evidence>
<dbReference type="InterPro" id="IPR017441">
    <property type="entry name" value="Protein_kinase_ATP_BS"/>
</dbReference>
<evidence type="ECO:0000313" key="27">
    <source>
        <dbReference type="Proteomes" id="UP001418222"/>
    </source>
</evidence>
<dbReference type="Gene3D" id="3.30.200.20">
    <property type="entry name" value="Phosphorylase Kinase, domain 1"/>
    <property type="match status" value="1"/>
</dbReference>
<dbReference type="EC" id="2.7.11.1" evidence="18"/>
<dbReference type="GO" id="GO:0016020">
    <property type="term" value="C:membrane"/>
    <property type="evidence" value="ECO:0007669"/>
    <property type="project" value="UniProtKB-SubCell"/>
</dbReference>
<evidence type="ECO:0000256" key="9">
    <source>
        <dbReference type="ARBA" id="ARBA00022777"/>
    </source>
</evidence>
<dbReference type="GO" id="GO:0051707">
    <property type="term" value="P:response to other organism"/>
    <property type="evidence" value="ECO:0007669"/>
    <property type="project" value="UniProtKB-ARBA"/>
</dbReference>
<evidence type="ECO:0000256" key="21">
    <source>
        <dbReference type="SAM" id="Phobius"/>
    </source>
</evidence>
<dbReference type="PROSITE" id="PS50927">
    <property type="entry name" value="BULB_LECTIN"/>
    <property type="match status" value="1"/>
</dbReference>
<keyword evidence="2 18" id="KW-0723">Serine/threonine-protein kinase</keyword>
<proteinExistence type="inferred from homology"/>
<keyword evidence="12 21" id="KW-0472">Membrane</keyword>
<feature type="transmembrane region" description="Helical" evidence="21">
    <location>
        <begin position="449"/>
        <end position="471"/>
    </location>
</feature>
<dbReference type="PROSITE" id="PS00108">
    <property type="entry name" value="PROTEIN_KINASE_ST"/>
    <property type="match status" value="1"/>
</dbReference>
<sequence length="893" mass="95704">MDPTLRRLLLLFSLLSLLLLLLPIRRRSADAATVFTEFLYPNFSASSVNYIEKDGVFLLSLSSAFSATLPSDSPQSPFVFTIVHSPTSTVVWTANPTNPAPYTAALSFSPDGLSISSNNSVIWSTPRLPRPATAAQLLDSGNLLILDAANNSLWQSFEHPTDTLLSSQRLPADAYLSAPSGDYRLLVTGSDAALLWYSVAASQQFWSFSSDPRSIKDLNAPVSYMAANESGLYLFSAAGRVVFEITLPPTKLRVMKLESGGQFSIMGYSGNGSTLDQTLVAPTGDCNLPSSCMELDVCTAQSQGVSCNCPASFHASGGGGGCIPADGSTPFSPIAGCSSSNFSGQINETELSYRSLGGGVSYIANKFESPASSVADFTSCQNLCTEKCSCLGFFFQNSSNSCFLVKNRIGSLVNTSNDGVFDTGIGYIKVLASTKPQLDSSGGASSSNLLPILLPSIAVFLLIIVLIFAGTQWWRRRIRHRAGKRRPRSTASSKPSTMKEVHLGRNHLWPFPADIGGSSGDDSSSDSDDISIPGLPTRFTYSDLLTATDNFSTKIGSGGFGEVFKGQLPDKTLVAVKRISAGVGGSVHGKKEFCTEIAVIGNIHHVNLVRLRGFCAEGRRRMLVYEYMNRGSLERPLFGAGPVLEWQERMEIAIGAARGLAYLHFDCSQKIIHCDIKPENILLNDGGSVKISDFGLAKLISPEQSGFFTTMRGTRGYLAPEWLTNSAISDRTDVYSYGMVLLEIIRGRKNRSVGSSGGGGSSSGSSGIGDVGYFPMAALELHERGRYIQLADRRLEGRVTEEEVAKAVKIALCCLHEDPSLRPSMAAVVAMLDGTVEVSQPRTESLNFLRLYGRGFVDYGGSATTGELITATTSSSSTVSYSYLTSQEVSGPR</sequence>
<evidence type="ECO:0000259" key="24">
    <source>
        <dbReference type="PROSITE" id="PS50927"/>
    </source>
</evidence>
<keyword evidence="6 22" id="KW-0732">Signal</keyword>
<dbReference type="PROSITE" id="PS50011">
    <property type="entry name" value="PROTEIN_KINASE_DOM"/>
    <property type="match status" value="1"/>
</dbReference>
<organism evidence="26 27">
    <name type="scientific">Platanthera zijinensis</name>
    <dbReference type="NCBI Taxonomy" id="2320716"/>
    <lineage>
        <taxon>Eukaryota</taxon>
        <taxon>Viridiplantae</taxon>
        <taxon>Streptophyta</taxon>
        <taxon>Embryophyta</taxon>
        <taxon>Tracheophyta</taxon>
        <taxon>Spermatophyta</taxon>
        <taxon>Magnoliopsida</taxon>
        <taxon>Liliopsida</taxon>
        <taxon>Asparagales</taxon>
        <taxon>Orchidaceae</taxon>
        <taxon>Orchidoideae</taxon>
        <taxon>Orchideae</taxon>
        <taxon>Orchidinae</taxon>
        <taxon>Platanthera</taxon>
    </lineage>
</organism>
<feature type="domain" description="Protein kinase" evidence="23">
    <location>
        <begin position="549"/>
        <end position="836"/>
    </location>
</feature>
<evidence type="ECO:0000256" key="11">
    <source>
        <dbReference type="ARBA" id="ARBA00022989"/>
    </source>
</evidence>
<keyword evidence="7" id="KW-0430">Lectin</keyword>
<evidence type="ECO:0000256" key="2">
    <source>
        <dbReference type="ARBA" id="ARBA00022527"/>
    </source>
</evidence>
<keyword evidence="5 21" id="KW-0812">Transmembrane</keyword>
<gene>
    <name evidence="26" type="ORF">KSP39_PZI016803</name>
</gene>
<dbReference type="FunFam" id="1.10.510.10:FF:000621">
    <property type="entry name" value="Serine/threonine-protein kinase"/>
    <property type="match status" value="1"/>
</dbReference>
<keyword evidence="13" id="KW-1015">Disulfide bond</keyword>
<evidence type="ECO:0000259" key="23">
    <source>
        <dbReference type="PROSITE" id="PS50011"/>
    </source>
</evidence>
<dbReference type="GO" id="GO:0005524">
    <property type="term" value="F:ATP binding"/>
    <property type="evidence" value="ECO:0007669"/>
    <property type="project" value="UniProtKB-UniRule"/>
</dbReference>
<evidence type="ECO:0000256" key="18">
    <source>
        <dbReference type="PIRNR" id="PIRNR000641"/>
    </source>
</evidence>
<evidence type="ECO:0000256" key="16">
    <source>
        <dbReference type="ARBA" id="ARBA00047899"/>
    </source>
</evidence>
<feature type="region of interest" description="Disordered" evidence="20">
    <location>
        <begin position="480"/>
        <end position="500"/>
    </location>
</feature>
<keyword evidence="15" id="KW-0325">Glycoprotein</keyword>
<dbReference type="Gene3D" id="1.10.510.10">
    <property type="entry name" value="Transferase(Phosphotransferase) domain 1"/>
    <property type="match status" value="1"/>
</dbReference>
<evidence type="ECO:0000256" key="22">
    <source>
        <dbReference type="SAM" id="SignalP"/>
    </source>
</evidence>
<dbReference type="InterPro" id="IPR024171">
    <property type="entry name" value="SRK-like_kinase"/>
</dbReference>
<feature type="signal peptide" evidence="22">
    <location>
        <begin position="1"/>
        <end position="31"/>
    </location>
</feature>
<dbReference type="Pfam" id="PF00069">
    <property type="entry name" value="Pkinase"/>
    <property type="match status" value="1"/>
</dbReference>
<evidence type="ECO:0000256" key="15">
    <source>
        <dbReference type="ARBA" id="ARBA00023180"/>
    </source>
</evidence>
<evidence type="ECO:0000256" key="4">
    <source>
        <dbReference type="ARBA" id="ARBA00022679"/>
    </source>
</evidence>
<keyword evidence="10 18" id="KW-0067">ATP-binding</keyword>
<dbReference type="FunFam" id="3.30.200.20:FF:000178">
    <property type="entry name" value="serine/threonine-protein kinase PBS1-like"/>
    <property type="match status" value="1"/>
</dbReference>
<dbReference type="Pfam" id="PF01453">
    <property type="entry name" value="B_lectin"/>
    <property type="match status" value="1"/>
</dbReference>
<accession>A0AAP0B6U7</accession>
<dbReference type="EMBL" id="JBBWWQ010000014">
    <property type="protein sequence ID" value="KAK8930855.1"/>
    <property type="molecule type" value="Genomic_DNA"/>
</dbReference>
<feature type="domain" description="Bulb-type lectin" evidence="24">
    <location>
        <begin position="42"/>
        <end position="158"/>
    </location>
</feature>
<evidence type="ECO:0000313" key="26">
    <source>
        <dbReference type="EMBL" id="KAK8930855.1"/>
    </source>
</evidence>
<keyword evidence="11 21" id="KW-1133">Transmembrane helix</keyword>
<evidence type="ECO:0000256" key="5">
    <source>
        <dbReference type="ARBA" id="ARBA00022692"/>
    </source>
</evidence>
<dbReference type="SMART" id="SM00220">
    <property type="entry name" value="S_TKc"/>
    <property type="match status" value="1"/>
</dbReference>
<dbReference type="InterPro" id="IPR001480">
    <property type="entry name" value="Bulb-type_lectin_dom"/>
</dbReference>
<dbReference type="InterPro" id="IPR036426">
    <property type="entry name" value="Bulb-type_lectin_dom_sf"/>
</dbReference>
<dbReference type="AlphaFoldDB" id="A0AAP0B6U7"/>
<keyword evidence="9 18" id="KW-0418">Kinase</keyword>
<dbReference type="PROSITE" id="PS50948">
    <property type="entry name" value="PAN"/>
    <property type="match status" value="1"/>
</dbReference>
<keyword evidence="27" id="KW-1185">Reference proteome</keyword>
<keyword evidence="14" id="KW-0675">Receptor</keyword>